<dbReference type="Proteomes" id="UP000823915">
    <property type="component" value="Unassembled WGS sequence"/>
</dbReference>
<organism evidence="13 14">
    <name type="scientific">Candidatus Acutalibacter pullistercoris</name>
    <dbReference type="NCBI Taxonomy" id="2838418"/>
    <lineage>
        <taxon>Bacteria</taxon>
        <taxon>Bacillati</taxon>
        <taxon>Bacillota</taxon>
        <taxon>Clostridia</taxon>
        <taxon>Eubacteriales</taxon>
        <taxon>Acutalibacteraceae</taxon>
        <taxon>Acutalibacter</taxon>
    </lineage>
</organism>
<feature type="domain" description="Glycosyltransferase family 28 N-terminal" evidence="11">
    <location>
        <begin position="3"/>
        <end position="146"/>
    </location>
</feature>
<dbReference type="PANTHER" id="PTHR21015">
    <property type="entry name" value="UDP-N-ACETYLGLUCOSAMINE--N-ACETYLMURAMYL-(PENTAPEPTIDE) PYROPHOSPHORYL-UNDECAPRENOL N-ACETYLGLUCOSAMINE TRANSFERASE 1"/>
    <property type="match status" value="1"/>
</dbReference>
<evidence type="ECO:0000256" key="2">
    <source>
        <dbReference type="ARBA" id="ARBA00022618"/>
    </source>
</evidence>
<evidence type="ECO:0000256" key="4">
    <source>
        <dbReference type="ARBA" id="ARBA00022679"/>
    </source>
</evidence>
<evidence type="ECO:0000256" key="10">
    <source>
        <dbReference type="HAMAP-Rule" id="MF_00033"/>
    </source>
</evidence>
<dbReference type="GO" id="GO:0008360">
    <property type="term" value="P:regulation of cell shape"/>
    <property type="evidence" value="ECO:0007669"/>
    <property type="project" value="UniProtKB-KW"/>
</dbReference>
<evidence type="ECO:0000256" key="5">
    <source>
        <dbReference type="ARBA" id="ARBA00022960"/>
    </source>
</evidence>
<dbReference type="CDD" id="cd03785">
    <property type="entry name" value="GT28_MurG"/>
    <property type="match status" value="1"/>
</dbReference>
<keyword evidence="9 10" id="KW-0961">Cell wall biogenesis/degradation</keyword>
<dbReference type="EC" id="2.4.1.227" evidence="10"/>
<dbReference type="GO" id="GO:0005975">
    <property type="term" value="P:carbohydrate metabolic process"/>
    <property type="evidence" value="ECO:0007669"/>
    <property type="project" value="InterPro"/>
</dbReference>
<evidence type="ECO:0000256" key="3">
    <source>
        <dbReference type="ARBA" id="ARBA00022676"/>
    </source>
</evidence>
<dbReference type="GO" id="GO:0071555">
    <property type="term" value="P:cell wall organization"/>
    <property type="evidence" value="ECO:0007669"/>
    <property type="project" value="UniProtKB-KW"/>
</dbReference>
<dbReference type="HAMAP" id="MF_00033">
    <property type="entry name" value="MurG"/>
    <property type="match status" value="1"/>
</dbReference>
<evidence type="ECO:0000259" key="11">
    <source>
        <dbReference type="Pfam" id="PF03033"/>
    </source>
</evidence>
<evidence type="ECO:0000313" key="14">
    <source>
        <dbReference type="Proteomes" id="UP000823915"/>
    </source>
</evidence>
<evidence type="ECO:0000313" key="13">
    <source>
        <dbReference type="EMBL" id="HIY25887.1"/>
    </source>
</evidence>
<dbReference type="EMBL" id="DXDU01000023">
    <property type="protein sequence ID" value="HIY25887.1"/>
    <property type="molecule type" value="Genomic_DNA"/>
</dbReference>
<dbReference type="Pfam" id="PF04101">
    <property type="entry name" value="Glyco_tran_28_C"/>
    <property type="match status" value="1"/>
</dbReference>
<keyword evidence="5 10" id="KW-0133">Cell shape</keyword>
<feature type="binding site" evidence="10">
    <location>
        <position position="199"/>
    </location>
    <ligand>
        <name>UDP-N-acetyl-alpha-D-glucosamine</name>
        <dbReference type="ChEBI" id="CHEBI:57705"/>
    </ligand>
</feature>
<feature type="binding site" evidence="10">
    <location>
        <position position="128"/>
    </location>
    <ligand>
        <name>UDP-N-acetyl-alpha-D-glucosamine</name>
        <dbReference type="ChEBI" id="CHEBI:57705"/>
    </ligand>
</feature>
<dbReference type="GO" id="GO:0051301">
    <property type="term" value="P:cell division"/>
    <property type="evidence" value="ECO:0007669"/>
    <property type="project" value="UniProtKB-KW"/>
</dbReference>
<proteinExistence type="inferred from homology"/>
<feature type="binding site" evidence="10">
    <location>
        <position position="170"/>
    </location>
    <ligand>
        <name>UDP-N-acetyl-alpha-D-glucosamine</name>
        <dbReference type="ChEBI" id="CHEBI:57705"/>
    </ligand>
</feature>
<dbReference type="PANTHER" id="PTHR21015:SF22">
    <property type="entry name" value="GLYCOSYLTRANSFERASE"/>
    <property type="match status" value="1"/>
</dbReference>
<dbReference type="SUPFAM" id="SSF53756">
    <property type="entry name" value="UDP-Glycosyltransferase/glycogen phosphorylase"/>
    <property type="match status" value="1"/>
</dbReference>
<dbReference type="GO" id="GO:0050511">
    <property type="term" value="F:undecaprenyldiphospho-muramoylpentapeptide beta-N-acetylglucosaminyltransferase activity"/>
    <property type="evidence" value="ECO:0007669"/>
    <property type="project" value="UniProtKB-UniRule"/>
</dbReference>
<feature type="binding site" evidence="10">
    <location>
        <begin position="10"/>
        <end position="12"/>
    </location>
    <ligand>
        <name>UDP-N-acetyl-alpha-D-glucosamine</name>
        <dbReference type="ChEBI" id="CHEBI:57705"/>
    </ligand>
</feature>
<protein>
    <recommendedName>
        <fullName evidence="10">UDP-N-acetylglucosamine--N-acetylmuramyl-(pentapeptide) pyrophosphoryl-undecaprenol N-acetylglucosamine transferase</fullName>
        <ecNumber evidence="10">2.4.1.227</ecNumber>
    </recommendedName>
    <alternativeName>
        <fullName evidence="10">Undecaprenyl-PP-MurNAc-pentapeptide-UDPGlcNAc GlcNAc transferase</fullName>
    </alternativeName>
</protein>
<dbReference type="Pfam" id="PF03033">
    <property type="entry name" value="Glyco_transf_28"/>
    <property type="match status" value="1"/>
</dbReference>
<evidence type="ECO:0000256" key="6">
    <source>
        <dbReference type="ARBA" id="ARBA00022984"/>
    </source>
</evidence>
<evidence type="ECO:0000256" key="1">
    <source>
        <dbReference type="ARBA" id="ARBA00022475"/>
    </source>
</evidence>
<dbReference type="AlphaFoldDB" id="A0A9D2C0Y9"/>
<feature type="binding site" evidence="10">
    <location>
        <position position="303"/>
    </location>
    <ligand>
        <name>UDP-N-acetyl-alpha-D-glucosamine</name>
        <dbReference type="ChEBI" id="CHEBI:57705"/>
    </ligand>
</feature>
<dbReference type="GO" id="GO:0009252">
    <property type="term" value="P:peptidoglycan biosynthetic process"/>
    <property type="evidence" value="ECO:0007669"/>
    <property type="project" value="UniProtKB-UniRule"/>
</dbReference>
<keyword evidence="7 10" id="KW-0472">Membrane</keyword>
<reference evidence="13" key="2">
    <citation type="submission" date="2021-04" db="EMBL/GenBank/DDBJ databases">
        <authorList>
            <person name="Gilroy R."/>
        </authorList>
    </citation>
    <scope>NUCLEOTIDE SEQUENCE</scope>
    <source>
        <strain evidence="13">1282</strain>
    </source>
</reference>
<dbReference type="NCBIfam" id="TIGR01133">
    <property type="entry name" value="murG"/>
    <property type="match status" value="1"/>
</dbReference>
<feature type="binding site" evidence="10">
    <location>
        <position position="258"/>
    </location>
    <ligand>
        <name>UDP-N-acetyl-alpha-D-glucosamine</name>
        <dbReference type="ChEBI" id="CHEBI:57705"/>
    </ligand>
</feature>
<comment type="pathway">
    <text evidence="10">Cell wall biogenesis; peptidoglycan biosynthesis.</text>
</comment>
<evidence type="ECO:0000256" key="9">
    <source>
        <dbReference type="ARBA" id="ARBA00023316"/>
    </source>
</evidence>
<comment type="function">
    <text evidence="10">Cell wall formation. Catalyzes the transfer of a GlcNAc subunit on undecaprenyl-pyrophosphoryl-MurNAc-pentapeptide (lipid intermediate I) to form undecaprenyl-pyrophosphoryl-MurNAc-(pentapeptide)GlcNAc (lipid intermediate II).</text>
</comment>
<dbReference type="InterPro" id="IPR006009">
    <property type="entry name" value="GlcNAc_MurG"/>
</dbReference>
<evidence type="ECO:0000256" key="7">
    <source>
        <dbReference type="ARBA" id="ARBA00023136"/>
    </source>
</evidence>
<reference evidence="13" key="1">
    <citation type="journal article" date="2021" name="PeerJ">
        <title>Extensive microbial diversity within the chicken gut microbiome revealed by metagenomics and culture.</title>
        <authorList>
            <person name="Gilroy R."/>
            <person name="Ravi A."/>
            <person name="Getino M."/>
            <person name="Pursley I."/>
            <person name="Horton D.L."/>
            <person name="Alikhan N.F."/>
            <person name="Baker D."/>
            <person name="Gharbi K."/>
            <person name="Hall N."/>
            <person name="Watson M."/>
            <person name="Adriaenssens E.M."/>
            <person name="Foster-Nyarko E."/>
            <person name="Jarju S."/>
            <person name="Secka A."/>
            <person name="Antonio M."/>
            <person name="Oren A."/>
            <person name="Chaudhuri R.R."/>
            <person name="La Ragione R."/>
            <person name="Hildebrand F."/>
            <person name="Pallen M.J."/>
        </authorList>
    </citation>
    <scope>NUCLEOTIDE SEQUENCE</scope>
    <source>
        <strain evidence="13">1282</strain>
    </source>
</reference>
<keyword evidence="2 10" id="KW-0132">Cell division</keyword>
<feature type="domain" description="Glycosyl transferase family 28 C-terminal" evidence="12">
    <location>
        <begin position="193"/>
        <end position="361"/>
    </location>
</feature>
<comment type="similarity">
    <text evidence="10">Belongs to the glycosyltransferase 28 family. MurG subfamily.</text>
</comment>
<comment type="caution">
    <text evidence="13">The sequence shown here is derived from an EMBL/GenBank/DDBJ whole genome shotgun (WGS) entry which is preliminary data.</text>
</comment>
<keyword evidence="4 10" id="KW-0808">Transferase</keyword>
<name>A0A9D2C0Y9_9FIRM</name>
<sequence>MKVLFTGGGTAGHINPALAAAGYLRQKEPDAQILYVGNKGGMEERLVPQAGFEIKTVHISGFQRKLTPKNLWRNAQTVVRVFTSTAEAKKILQEFAPDVCVGTGGYVSGPVIREAAKLGIPCVIHESNAYPGVTTKMLAKSVKTVMLAVPDAKKYLDPKAVCTVTGNPVRGEVMAAQREESRKALGLDDRPLVLSFGGSLGASALNRAAAYMLAQSAKEGKYQHIHGYGAHDEKFLAECKEFGLDLEKSPQIQVLTYIDNMPQCLSAADLVIGRAGAMTLSEIEAKAKASILIPSPNVAENHQFHNAMALVNRGAAEIIEEKDLTGELLWEKVQGILSDPERLRSLGENAGKMETLDANERIYRVIKAAAKK</sequence>
<keyword evidence="8 10" id="KW-0131">Cell cycle</keyword>
<evidence type="ECO:0000259" key="12">
    <source>
        <dbReference type="Pfam" id="PF04101"/>
    </source>
</evidence>
<keyword evidence="3 10" id="KW-0328">Glycosyltransferase</keyword>
<dbReference type="InterPro" id="IPR004276">
    <property type="entry name" value="GlycoTrans_28_N"/>
</dbReference>
<evidence type="ECO:0000256" key="8">
    <source>
        <dbReference type="ARBA" id="ARBA00023306"/>
    </source>
</evidence>
<comment type="subcellular location">
    <subcellularLocation>
        <location evidence="10">Cell membrane</location>
        <topology evidence="10">Peripheral membrane protein</topology>
        <orientation evidence="10">Cytoplasmic side</orientation>
    </subcellularLocation>
</comment>
<keyword evidence="6 10" id="KW-0573">Peptidoglycan synthesis</keyword>
<keyword evidence="1 10" id="KW-1003">Cell membrane</keyword>
<gene>
    <name evidence="10 13" type="primary">murG</name>
    <name evidence="13" type="ORF">H9838_01785</name>
</gene>
<comment type="caution">
    <text evidence="10">Lacks conserved residue(s) required for the propagation of feature annotation.</text>
</comment>
<dbReference type="GO" id="GO:0005886">
    <property type="term" value="C:plasma membrane"/>
    <property type="evidence" value="ECO:0007669"/>
    <property type="project" value="UniProtKB-SubCell"/>
</dbReference>
<dbReference type="InterPro" id="IPR007235">
    <property type="entry name" value="Glyco_trans_28_C"/>
</dbReference>
<accession>A0A9D2C0Y9</accession>
<dbReference type="Gene3D" id="3.40.50.2000">
    <property type="entry name" value="Glycogen Phosphorylase B"/>
    <property type="match status" value="2"/>
</dbReference>
<comment type="catalytic activity">
    <reaction evidence="10">
        <text>di-trans,octa-cis-undecaprenyl diphospho-N-acetyl-alpha-D-muramoyl-L-alanyl-D-glutamyl-meso-2,6-diaminopimeloyl-D-alanyl-D-alanine + UDP-N-acetyl-alpha-D-glucosamine = di-trans,octa-cis-undecaprenyl diphospho-[N-acetyl-alpha-D-glucosaminyl-(1-&gt;4)]-N-acetyl-alpha-D-muramoyl-L-alanyl-D-glutamyl-meso-2,6-diaminopimeloyl-D-alanyl-D-alanine + UDP + H(+)</text>
        <dbReference type="Rhea" id="RHEA:31227"/>
        <dbReference type="ChEBI" id="CHEBI:15378"/>
        <dbReference type="ChEBI" id="CHEBI:57705"/>
        <dbReference type="ChEBI" id="CHEBI:58223"/>
        <dbReference type="ChEBI" id="CHEBI:61387"/>
        <dbReference type="ChEBI" id="CHEBI:61388"/>
        <dbReference type="EC" id="2.4.1.227"/>
    </reaction>
</comment>